<reference evidence="1" key="2">
    <citation type="submission" date="2020-11" db="EMBL/GenBank/DDBJ databases">
        <authorList>
            <person name="Cecchin M."/>
            <person name="Marcolungo L."/>
            <person name="Rossato M."/>
            <person name="Girolomoni L."/>
            <person name="Cosentino E."/>
            <person name="Cuine S."/>
            <person name="Li-Beisson Y."/>
            <person name="Delledonne M."/>
            <person name="Ballottari M."/>
        </authorList>
    </citation>
    <scope>NUCLEOTIDE SEQUENCE</scope>
    <source>
        <strain evidence="1">211/11P</strain>
        <tissue evidence="1">Whole cell</tissue>
    </source>
</reference>
<reference evidence="1" key="1">
    <citation type="journal article" date="2019" name="Plant J.">
        <title>Chlorella vulgaris genome assembly and annotation reveals the molecular basis for metabolic acclimation to high light conditions.</title>
        <authorList>
            <person name="Cecchin M."/>
            <person name="Marcolungo L."/>
            <person name="Rossato M."/>
            <person name="Girolomoni L."/>
            <person name="Cosentino E."/>
            <person name="Cuine S."/>
            <person name="Li-Beisson Y."/>
            <person name="Delledonne M."/>
            <person name="Ballottari M."/>
        </authorList>
    </citation>
    <scope>NUCLEOTIDE SEQUENCE</scope>
    <source>
        <strain evidence="1">211/11P</strain>
    </source>
</reference>
<protein>
    <submittedName>
        <fullName evidence="1">Uncharacterized protein</fullName>
    </submittedName>
</protein>
<gene>
    <name evidence="1" type="ORF">D9Q98_005373</name>
</gene>
<evidence type="ECO:0000313" key="2">
    <source>
        <dbReference type="Proteomes" id="UP001055712"/>
    </source>
</evidence>
<dbReference type="EMBL" id="SIDB01000008">
    <property type="protein sequence ID" value="KAI3429277.1"/>
    <property type="molecule type" value="Genomic_DNA"/>
</dbReference>
<sequence>MTTRNWKPWAGAALLAWGGFLQWDMRRLRKDPRFKEKFPEVAVEEGGEDERRLSVRVKSGGERQDQ</sequence>
<organism evidence="1 2">
    <name type="scientific">Chlorella vulgaris</name>
    <name type="common">Green alga</name>
    <dbReference type="NCBI Taxonomy" id="3077"/>
    <lineage>
        <taxon>Eukaryota</taxon>
        <taxon>Viridiplantae</taxon>
        <taxon>Chlorophyta</taxon>
        <taxon>core chlorophytes</taxon>
        <taxon>Trebouxiophyceae</taxon>
        <taxon>Chlorellales</taxon>
        <taxon>Chlorellaceae</taxon>
        <taxon>Chlorella clade</taxon>
        <taxon>Chlorella</taxon>
    </lineage>
</organism>
<keyword evidence="2" id="KW-1185">Reference proteome</keyword>
<proteinExistence type="predicted"/>
<comment type="caution">
    <text evidence="1">The sequence shown here is derived from an EMBL/GenBank/DDBJ whole genome shotgun (WGS) entry which is preliminary data.</text>
</comment>
<dbReference type="AlphaFoldDB" id="A0A9D4YVS9"/>
<dbReference type="Proteomes" id="UP001055712">
    <property type="component" value="Unassembled WGS sequence"/>
</dbReference>
<name>A0A9D4YVS9_CHLVU</name>
<evidence type="ECO:0000313" key="1">
    <source>
        <dbReference type="EMBL" id="KAI3429277.1"/>
    </source>
</evidence>
<accession>A0A9D4YVS9</accession>